<dbReference type="InterPro" id="IPR036249">
    <property type="entry name" value="Thioredoxin-like_sf"/>
</dbReference>
<dbReference type="Pfam" id="PF00578">
    <property type="entry name" value="AhpC-TSA"/>
    <property type="match status" value="1"/>
</dbReference>
<dbReference type="AlphaFoldDB" id="A0A6J4QU29"/>
<gene>
    <name evidence="3" type="ORF">AVDCRST_MAG14-865</name>
</gene>
<dbReference type="PROSITE" id="PS51352">
    <property type="entry name" value="THIOREDOXIN_2"/>
    <property type="match status" value="1"/>
</dbReference>
<evidence type="ECO:0000313" key="3">
    <source>
        <dbReference type="EMBL" id="CAA9450617.1"/>
    </source>
</evidence>
<organism evidence="3">
    <name type="scientific">uncultured Rubrobacteraceae bacterium</name>
    <dbReference type="NCBI Taxonomy" id="349277"/>
    <lineage>
        <taxon>Bacteria</taxon>
        <taxon>Bacillati</taxon>
        <taxon>Actinomycetota</taxon>
        <taxon>Rubrobacteria</taxon>
        <taxon>Rubrobacterales</taxon>
        <taxon>Rubrobacteraceae</taxon>
        <taxon>environmental samples</taxon>
    </lineage>
</organism>
<dbReference type="PANTHER" id="PTHR42852:SF13">
    <property type="entry name" value="PROTEIN DIPZ"/>
    <property type="match status" value="1"/>
</dbReference>
<protein>
    <recommendedName>
        <fullName evidence="2">Thioredoxin domain-containing protein</fullName>
    </recommendedName>
</protein>
<sequence length="233" mass="26225">MRSLAPRPVLLMLTLLLIVGAIAFVELQFNRAGPGDTQAQSVPPVETTSEPTPPAESEAAAGGTERESAEERISRKEVEYTRAKEIVAPTGFINTDGISIGENLGEKVVLLEFWTYTCINCQNVQPYLNEWHEEYEDDGLLIIGVHRPEFEFEKDPASVERAVGEAGIEYPVVLDNNSATWDAYNNRYWPARYLIDTDGFIRYQHFGEGAYDENEQEIQELLAERDEILATRP</sequence>
<dbReference type="GO" id="GO:0016491">
    <property type="term" value="F:oxidoreductase activity"/>
    <property type="evidence" value="ECO:0007669"/>
    <property type="project" value="InterPro"/>
</dbReference>
<dbReference type="EMBL" id="CADCVG010000037">
    <property type="protein sequence ID" value="CAA9450617.1"/>
    <property type="molecule type" value="Genomic_DNA"/>
</dbReference>
<feature type="domain" description="Thioredoxin" evidence="2">
    <location>
        <begin position="46"/>
        <end position="223"/>
    </location>
</feature>
<reference evidence="3" key="1">
    <citation type="submission" date="2020-02" db="EMBL/GenBank/DDBJ databases">
        <authorList>
            <person name="Meier V. D."/>
        </authorList>
    </citation>
    <scope>NUCLEOTIDE SEQUENCE</scope>
    <source>
        <strain evidence="3">AVDCRST_MAG14</strain>
    </source>
</reference>
<feature type="compositionally biased region" description="Basic and acidic residues" evidence="1">
    <location>
        <begin position="64"/>
        <end position="75"/>
    </location>
</feature>
<feature type="compositionally biased region" description="Low complexity" evidence="1">
    <location>
        <begin position="41"/>
        <end position="63"/>
    </location>
</feature>
<evidence type="ECO:0000256" key="1">
    <source>
        <dbReference type="SAM" id="MobiDB-lite"/>
    </source>
</evidence>
<dbReference type="SUPFAM" id="SSF52833">
    <property type="entry name" value="Thioredoxin-like"/>
    <property type="match status" value="1"/>
</dbReference>
<name>A0A6J4QU29_9ACTN</name>
<dbReference type="Gene3D" id="3.40.30.10">
    <property type="entry name" value="Glutaredoxin"/>
    <property type="match status" value="1"/>
</dbReference>
<proteinExistence type="predicted"/>
<accession>A0A6J4QU29</accession>
<dbReference type="GO" id="GO:0016209">
    <property type="term" value="F:antioxidant activity"/>
    <property type="evidence" value="ECO:0007669"/>
    <property type="project" value="InterPro"/>
</dbReference>
<feature type="region of interest" description="Disordered" evidence="1">
    <location>
        <begin position="35"/>
        <end position="75"/>
    </location>
</feature>
<dbReference type="PANTHER" id="PTHR42852">
    <property type="entry name" value="THIOL:DISULFIDE INTERCHANGE PROTEIN DSBE"/>
    <property type="match status" value="1"/>
</dbReference>
<dbReference type="InterPro" id="IPR013766">
    <property type="entry name" value="Thioredoxin_domain"/>
</dbReference>
<evidence type="ECO:0000259" key="2">
    <source>
        <dbReference type="PROSITE" id="PS51352"/>
    </source>
</evidence>
<dbReference type="InterPro" id="IPR000866">
    <property type="entry name" value="AhpC/TSA"/>
</dbReference>
<dbReference type="InterPro" id="IPR050553">
    <property type="entry name" value="Thioredoxin_ResA/DsbE_sf"/>
</dbReference>